<dbReference type="Proteomes" id="UP000267096">
    <property type="component" value="Unassembled WGS sequence"/>
</dbReference>
<feature type="domain" description="Large ribosomal subunit protein eL19" evidence="6">
    <location>
        <begin position="28"/>
        <end position="102"/>
    </location>
</feature>
<evidence type="ECO:0000256" key="5">
    <source>
        <dbReference type="SAM" id="Phobius"/>
    </source>
</evidence>
<dbReference type="AlphaFoldDB" id="A0A0M3JL46"/>
<dbReference type="InterPro" id="IPR035970">
    <property type="entry name" value="60S_ribosomal_eL19_sf"/>
</dbReference>
<comment type="similarity">
    <text evidence="1 4">Belongs to the eukaryotic ribosomal protein eL19 family.</text>
</comment>
<dbReference type="FunFam" id="1.10.1650.10:FF:000001">
    <property type="entry name" value="Ribosomal protein L19"/>
    <property type="match status" value="1"/>
</dbReference>
<dbReference type="WBParaSite" id="ASIM_0000837301-mRNA-1">
    <property type="protein sequence ID" value="ASIM_0000837301-mRNA-1"/>
    <property type="gene ID" value="ASIM_0000837301"/>
</dbReference>
<proteinExistence type="inferred from homology"/>
<dbReference type="OrthoDB" id="5407653at2759"/>
<gene>
    <name evidence="7" type="ORF">ASIM_LOCUS8131</name>
</gene>
<organism evidence="9">
    <name type="scientific">Anisakis simplex</name>
    <name type="common">Herring worm</name>
    <dbReference type="NCBI Taxonomy" id="6269"/>
    <lineage>
        <taxon>Eukaryota</taxon>
        <taxon>Metazoa</taxon>
        <taxon>Ecdysozoa</taxon>
        <taxon>Nematoda</taxon>
        <taxon>Chromadorea</taxon>
        <taxon>Rhabditida</taxon>
        <taxon>Spirurina</taxon>
        <taxon>Ascaridomorpha</taxon>
        <taxon>Ascaridoidea</taxon>
        <taxon>Anisakidae</taxon>
        <taxon>Anisakis</taxon>
        <taxon>Anisakis simplex complex</taxon>
    </lineage>
</organism>
<evidence type="ECO:0000256" key="2">
    <source>
        <dbReference type="ARBA" id="ARBA00022980"/>
    </source>
</evidence>
<dbReference type="EMBL" id="UYRR01021198">
    <property type="protein sequence ID" value="VDK30880.1"/>
    <property type="molecule type" value="Genomic_DNA"/>
</dbReference>
<dbReference type="PANTHER" id="PTHR10722">
    <property type="entry name" value="60S RIBOSOMAL PROTEIN L19"/>
    <property type="match status" value="1"/>
</dbReference>
<dbReference type="InterPro" id="IPR023638">
    <property type="entry name" value="Ribosomal_eL19_CS"/>
</dbReference>
<dbReference type="InterPro" id="IPR057259">
    <property type="entry name" value="Ribosomal_L19e"/>
</dbReference>
<dbReference type="InterPro" id="IPR015972">
    <property type="entry name" value="Ribosomal_eL19_dom1"/>
</dbReference>
<reference evidence="9" key="1">
    <citation type="submission" date="2017-02" db="UniProtKB">
        <authorList>
            <consortium name="WormBaseParasite"/>
        </authorList>
    </citation>
    <scope>IDENTIFICATION</scope>
</reference>
<feature type="transmembrane region" description="Helical" evidence="5">
    <location>
        <begin position="6"/>
        <end position="26"/>
    </location>
</feature>
<dbReference type="SMART" id="SM01416">
    <property type="entry name" value="Ribosomal_L19e"/>
    <property type="match status" value="1"/>
</dbReference>
<keyword evidence="5" id="KW-0472">Membrane</keyword>
<sequence>MYLQIVSFIFILNLAHLLCALIGLCCSNLRLQKRLASDVLKCGKKKVWLDPNEVNEISNANSRQNIRRLVKDGLIIRKPVAVHSRYRARKNAEARRKASSGKLL</sequence>
<evidence type="ECO:0000256" key="3">
    <source>
        <dbReference type="ARBA" id="ARBA00023274"/>
    </source>
</evidence>
<evidence type="ECO:0000313" key="8">
    <source>
        <dbReference type="Proteomes" id="UP000267096"/>
    </source>
</evidence>
<evidence type="ECO:0000313" key="7">
    <source>
        <dbReference type="EMBL" id="VDK30880.1"/>
    </source>
</evidence>
<dbReference type="InterPro" id="IPR039547">
    <property type="entry name" value="Ribosomal_eL19"/>
</dbReference>
<evidence type="ECO:0000259" key="6">
    <source>
        <dbReference type="SMART" id="SM01416"/>
    </source>
</evidence>
<dbReference type="Pfam" id="PF01280">
    <property type="entry name" value="Ribosomal_L19e"/>
    <property type="match status" value="1"/>
</dbReference>
<dbReference type="GO" id="GO:0003723">
    <property type="term" value="F:RNA binding"/>
    <property type="evidence" value="ECO:0007669"/>
    <property type="project" value="InterPro"/>
</dbReference>
<protein>
    <recommendedName>
        <fullName evidence="4">Ribosomal protein L19</fullName>
    </recommendedName>
</protein>
<name>A0A0M3JL46_ANISI</name>
<dbReference type="GO" id="GO:0006412">
    <property type="term" value="P:translation"/>
    <property type="evidence" value="ECO:0007669"/>
    <property type="project" value="InterPro"/>
</dbReference>
<dbReference type="Gene3D" id="1.10.1650.10">
    <property type="match status" value="1"/>
</dbReference>
<keyword evidence="8" id="KW-1185">Reference proteome</keyword>
<keyword evidence="3 4" id="KW-0687">Ribonucleoprotein</keyword>
<evidence type="ECO:0000256" key="4">
    <source>
        <dbReference type="RuleBase" id="RU000574"/>
    </source>
</evidence>
<dbReference type="GO" id="GO:0022625">
    <property type="term" value="C:cytosolic large ribosomal subunit"/>
    <property type="evidence" value="ECO:0007669"/>
    <property type="project" value="InterPro"/>
</dbReference>
<accession>A0A0M3JL46</accession>
<keyword evidence="2 4" id="KW-0689">Ribosomal protein</keyword>
<reference evidence="7 8" key="2">
    <citation type="submission" date="2018-11" db="EMBL/GenBank/DDBJ databases">
        <authorList>
            <consortium name="Pathogen Informatics"/>
        </authorList>
    </citation>
    <scope>NUCLEOTIDE SEQUENCE [LARGE SCALE GENOMIC DNA]</scope>
</reference>
<dbReference type="SUPFAM" id="SSF48140">
    <property type="entry name" value="Ribosomal protein L19 (L19e)"/>
    <property type="match status" value="1"/>
</dbReference>
<evidence type="ECO:0000313" key="9">
    <source>
        <dbReference type="WBParaSite" id="ASIM_0000837301-mRNA-1"/>
    </source>
</evidence>
<keyword evidence="5" id="KW-1133">Transmembrane helix</keyword>
<keyword evidence="5" id="KW-0812">Transmembrane</keyword>
<dbReference type="GO" id="GO:0003735">
    <property type="term" value="F:structural constituent of ribosome"/>
    <property type="evidence" value="ECO:0007669"/>
    <property type="project" value="InterPro"/>
</dbReference>
<dbReference type="InterPro" id="IPR000196">
    <property type="entry name" value="Ribosomal_eL19_dom"/>
</dbReference>
<dbReference type="PROSITE" id="PS00526">
    <property type="entry name" value="RIBOSOMAL_L19E"/>
    <property type="match status" value="1"/>
</dbReference>
<evidence type="ECO:0000256" key="1">
    <source>
        <dbReference type="ARBA" id="ARBA00011082"/>
    </source>
</evidence>